<dbReference type="PANTHER" id="PTHR11839">
    <property type="entry name" value="UDP/ADP-SUGAR PYROPHOSPHATASE"/>
    <property type="match status" value="1"/>
</dbReference>
<dbReference type="PANTHER" id="PTHR11839:SF18">
    <property type="entry name" value="NUDIX HYDROLASE DOMAIN-CONTAINING PROTEIN"/>
    <property type="match status" value="1"/>
</dbReference>
<accession>A0A4R4FHD9</accession>
<evidence type="ECO:0000259" key="3">
    <source>
        <dbReference type="PROSITE" id="PS51462"/>
    </source>
</evidence>
<dbReference type="SUPFAM" id="SSF55811">
    <property type="entry name" value="Nudix"/>
    <property type="match status" value="1"/>
</dbReference>
<dbReference type="AlphaFoldDB" id="A0A4R4FHD9"/>
<evidence type="ECO:0000256" key="1">
    <source>
        <dbReference type="ARBA" id="ARBA00001946"/>
    </source>
</evidence>
<dbReference type="EMBL" id="SMMX01000002">
    <property type="protein sequence ID" value="TDA23132.1"/>
    <property type="molecule type" value="Genomic_DNA"/>
</dbReference>
<dbReference type="Pfam" id="PF00293">
    <property type="entry name" value="NUDIX"/>
    <property type="match status" value="1"/>
</dbReference>
<protein>
    <submittedName>
        <fullName evidence="4">NUDIX hydrolase</fullName>
    </submittedName>
</protein>
<evidence type="ECO:0000313" key="5">
    <source>
        <dbReference type="Proteomes" id="UP000295710"/>
    </source>
</evidence>
<dbReference type="GO" id="GO:0006753">
    <property type="term" value="P:nucleoside phosphate metabolic process"/>
    <property type="evidence" value="ECO:0007669"/>
    <property type="project" value="TreeGrafter"/>
</dbReference>
<sequence length="179" mass="20488">MSGEVRRKKRELVYQGAILQVYQDTMEFANGNSARWDYIHHVGAAAVVPVLEDGRILLVRQYRNALERDTLEIPAGKLDAAGEPGIECSRRELEEETGYRAGKLDWLITIRPTVAYCDERIEIFVARDLTASRQNLDENEYVDVSPYELSVLKEMIFDGRIEDSKTVAALLAYESRYLR</sequence>
<evidence type="ECO:0000256" key="2">
    <source>
        <dbReference type="ARBA" id="ARBA00022801"/>
    </source>
</evidence>
<dbReference type="GO" id="GO:0016787">
    <property type="term" value="F:hydrolase activity"/>
    <property type="evidence" value="ECO:0007669"/>
    <property type="project" value="UniProtKB-KW"/>
</dbReference>
<feature type="domain" description="Nudix hydrolase" evidence="3">
    <location>
        <begin position="37"/>
        <end position="169"/>
    </location>
</feature>
<keyword evidence="2 4" id="KW-0378">Hydrolase</keyword>
<organism evidence="4 5">
    <name type="scientific">Extibacter muris</name>
    <dbReference type="NCBI Taxonomy" id="1796622"/>
    <lineage>
        <taxon>Bacteria</taxon>
        <taxon>Bacillati</taxon>
        <taxon>Bacillota</taxon>
        <taxon>Clostridia</taxon>
        <taxon>Lachnospirales</taxon>
        <taxon>Lachnospiraceae</taxon>
        <taxon>Extibacter</taxon>
    </lineage>
</organism>
<gene>
    <name evidence="4" type="ORF">E1963_03365</name>
</gene>
<comment type="cofactor">
    <cofactor evidence="1">
        <name>Mg(2+)</name>
        <dbReference type="ChEBI" id="CHEBI:18420"/>
    </cofactor>
</comment>
<proteinExistence type="predicted"/>
<dbReference type="InterPro" id="IPR015797">
    <property type="entry name" value="NUDIX_hydrolase-like_dom_sf"/>
</dbReference>
<dbReference type="Proteomes" id="UP000295710">
    <property type="component" value="Unassembled WGS sequence"/>
</dbReference>
<comment type="caution">
    <text evidence="4">The sequence shown here is derived from an EMBL/GenBank/DDBJ whole genome shotgun (WGS) entry which is preliminary data.</text>
</comment>
<dbReference type="GO" id="GO:0019693">
    <property type="term" value="P:ribose phosphate metabolic process"/>
    <property type="evidence" value="ECO:0007669"/>
    <property type="project" value="TreeGrafter"/>
</dbReference>
<dbReference type="Gene3D" id="3.90.79.10">
    <property type="entry name" value="Nucleoside Triphosphate Pyrophosphohydrolase"/>
    <property type="match status" value="1"/>
</dbReference>
<dbReference type="RefSeq" id="WP_132275234.1">
    <property type="nucleotide sequence ID" value="NZ_JAOBST010000058.1"/>
</dbReference>
<dbReference type="PROSITE" id="PS51462">
    <property type="entry name" value="NUDIX"/>
    <property type="match status" value="1"/>
</dbReference>
<keyword evidence="5" id="KW-1185">Reference proteome</keyword>
<dbReference type="InterPro" id="IPR000086">
    <property type="entry name" value="NUDIX_hydrolase_dom"/>
</dbReference>
<evidence type="ECO:0000313" key="4">
    <source>
        <dbReference type="EMBL" id="TDA23132.1"/>
    </source>
</evidence>
<name>A0A4R4FHD9_9FIRM</name>
<reference evidence="4 5" key="1">
    <citation type="journal article" date="2016" name="Nat. Microbiol.">
        <title>The Mouse Intestinal Bacterial Collection (miBC) provides host-specific insight into cultured diversity and functional potential of the gut microbiota.</title>
        <authorList>
            <person name="Lagkouvardos I."/>
            <person name="Pukall R."/>
            <person name="Abt B."/>
            <person name="Foesel B.U."/>
            <person name="Meier-Kolthoff J.P."/>
            <person name="Kumar N."/>
            <person name="Bresciani A."/>
            <person name="Martinez I."/>
            <person name="Just S."/>
            <person name="Ziegler C."/>
            <person name="Brugiroux S."/>
            <person name="Garzetti D."/>
            <person name="Wenning M."/>
            <person name="Bui T.P."/>
            <person name="Wang J."/>
            <person name="Hugenholtz F."/>
            <person name="Plugge C.M."/>
            <person name="Peterson D.A."/>
            <person name="Hornef M.W."/>
            <person name="Baines J.F."/>
            <person name="Smidt H."/>
            <person name="Walter J."/>
            <person name="Kristiansen K."/>
            <person name="Nielsen H.B."/>
            <person name="Haller D."/>
            <person name="Overmann J."/>
            <person name="Stecher B."/>
            <person name="Clavel T."/>
        </authorList>
    </citation>
    <scope>NUCLEOTIDE SEQUENCE [LARGE SCALE GENOMIC DNA]</scope>
    <source>
        <strain evidence="4 5">DSM 28560</strain>
    </source>
</reference>